<dbReference type="AlphaFoldDB" id="A0A1G4KNG9"/>
<reference evidence="2" key="1">
    <citation type="submission" date="2016-03" db="EMBL/GenBank/DDBJ databases">
        <authorList>
            <person name="Devillers Hugo."/>
        </authorList>
    </citation>
    <scope>NUCLEOTIDE SEQUENCE [LARGE SCALE GENOMIC DNA]</scope>
</reference>
<gene>
    <name evidence="1" type="ORF">LANO_0H20384G</name>
</gene>
<keyword evidence="2" id="KW-1185">Reference proteome</keyword>
<proteinExistence type="predicted"/>
<organism evidence="1 2">
    <name type="scientific">Lachancea nothofagi CBS 11611</name>
    <dbReference type="NCBI Taxonomy" id="1266666"/>
    <lineage>
        <taxon>Eukaryota</taxon>
        <taxon>Fungi</taxon>
        <taxon>Dikarya</taxon>
        <taxon>Ascomycota</taxon>
        <taxon>Saccharomycotina</taxon>
        <taxon>Saccharomycetes</taxon>
        <taxon>Saccharomycetales</taxon>
        <taxon>Saccharomycetaceae</taxon>
        <taxon>Lachancea</taxon>
    </lineage>
</organism>
<name>A0A1G4KNG9_9SACH</name>
<evidence type="ECO:0000313" key="2">
    <source>
        <dbReference type="Proteomes" id="UP000189911"/>
    </source>
</evidence>
<dbReference type="Proteomes" id="UP000189911">
    <property type="component" value="Chromosome H"/>
</dbReference>
<evidence type="ECO:0000313" key="1">
    <source>
        <dbReference type="EMBL" id="SCV06022.1"/>
    </source>
</evidence>
<accession>A0A1G4KNG9</accession>
<protein>
    <submittedName>
        <fullName evidence="1">LANO_0H20384g1_1</fullName>
    </submittedName>
</protein>
<dbReference type="EMBL" id="LT598447">
    <property type="protein sequence ID" value="SCV06022.1"/>
    <property type="molecule type" value="Genomic_DNA"/>
</dbReference>
<sequence>MTSTYRKRWCQAKNARIRPILQTLGDTRRPACLARPARSPRALRDLSTLREAWFELSKCTVARDTCTCGFFAFLQLKQIRQGVSPMDALASQQRQCATKLSPALFLDHREKLGKPRDGEKRALEQKPRLGGIARLARSCLVLCVTADVELRGPPL</sequence>